<sequence>MATPHVAGVAALLFGQGRSVDNVQASLLNTAVDPLLGTRGGYNPLYGRGIVDAVAAANAPR</sequence>
<comment type="similarity">
    <text evidence="1">Belongs to the peptidase S8 family.</text>
</comment>
<gene>
    <name evidence="2" type="ORF">GCM10025872_25990</name>
</gene>
<dbReference type="Gene3D" id="3.40.50.200">
    <property type="entry name" value="Peptidase S8/S53 domain"/>
    <property type="match status" value="1"/>
</dbReference>
<proteinExistence type="inferred from homology"/>
<name>A0ABN6YNC7_9MICO</name>
<evidence type="ECO:0000256" key="1">
    <source>
        <dbReference type="PROSITE-ProRule" id="PRU01240"/>
    </source>
</evidence>
<evidence type="ECO:0000313" key="2">
    <source>
        <dbReference type="EMBL" id="BDZ58942.1"/>
    </source>
</evidence>
<accession>A0ABN6YNC7</accession>
<dbReference type="PROSITE" id="PS51892">
    <property type="entry name" value="SUBTILASE"/>
    <property type="match status" value="1"/>
</dbReference>
<dbReference type="SUPFAM" id="SSF52743">
    <property type="entry name" value="Subtilisin-like"/>
    <property type="match status" value="1"/>
</dbReference>
<comment type="caution">
    <text evidence="1">Lacks conserved residue(s) required for the propagation of feature annotation.</text>
</comment>
<dbReference type="EMBL" id="AP027735">
    <property type="protein sequence ID" value="BDZ58942.1"/>
    <property type="molecule type" value="Genomic_DNA"/>
</dbReference>
<reference evidence="2" key="1">
    <citation type="journal article" date="2014" name="Int. J. Syst. Evol. Microbiol.">
        <title>Complete genome of a new Firmicutes species belonging to the dominant human colonic microbiota ('Ruminococcus bicirculans') reveals two chromosomes and a selective capacity to utilize plant glucans.</title>
        <authorList>
            <consortium name="NISC Comparative Sequencing Program"/>
            <person name="Wegmann U."/>
            <person name="Louis P."/>
            <person name="Goesmann A."/>
            <person name="Henrissat B."/>
            <person name="Duncan S.H."/>
            <person name="Flint H.J."/>
        </authorList>
    </citation>
    <scope>NUCLEOTIDE SEQUENCE</scope>
    <source>
        <strain evidence="2">NBRC 110608</strain>
    </source>
</reference>
<evidence type="ECO:0008006" key="3">
    <source>
        <dbReference type="Google" id="ProtNLM"/>
    </source>
</evidence>
<reference evidence="2" key="2">
    <citation type="submission" date="2023-02" db="EMBL/GenBank/DDBJ databases">
        <authorList>
            <person name="Sun Q."/>
            <person name="Mori K."/>
        </authorList>
    </citation>
    <scope>NUCLEOTIDE SEQUENCE</scope>
    <source>
        <strain evidence="2">NBRC 110608</strain>
    </source>
</reference>
<organism evidence="2">
    <name type="scientific">Barrientosiimonas endolithica</name>
    <dbReference type="NCBI Taxonomy" id="1535208"/>
    <lineage>
        <taxon>Bacteria</taxon>
        <taxon>Bacillati</taxon>
        <taxon>Actinomycetota</taxon>
        <taxon>Actinomycetes</taxon>
        <taxon>Micrococcales</taxon>
        <taxon>Dermacoccaceae</taxon>
        <taxon>Barrientosiimonas</taxon>
    </lineage>
</organism>
<protein>
    <recommendedName>
        <fullName evidence="3">Peptidase S8/S53 domain-containing protein</fullName>
    </recommendedName>
</protein>
<dbReference type="InterPro" id="IPR036852">
    <property type="entry name" value="Peptidase_S8/S53_dom_sf"/>
</dbReference>